<dbReference type="OrthoDB" id="5420310at2"/>
<dbReference type="NCBIfam" id="NF045597">
    <property type="entry name" value="TudS_rel_CD3072"/>
    <property type="match status" value="1"/>
</dbReference>
<name>A0A4R6LV75_9FIRM</name>
<dbReference type="RefSeq" id="WP_133514968.1">
    <property type="nucleotide sequence ID" value="NZ_SNWX01000010.1"/>
</dbReference>
<comment type="caution">
    <text evidence="1">The sequence shown here is derived from an EMBL/GenBank/DDBJ whole genome shotgun (WGS) entry which is preliminary data.</text>
</comment>
<gene>
    <name evidence="1" type="ORF">DFR79_11066</name>
</gene>
<organism evidence="1 2">
    <name type="scientific">Halanaerobium saccharolyticum</name>
    <dbReference type="NCBI Taxonomy" id="43595"/>
    <lineage>
        <taxon>Bacteria</taxon>
        <taxon>Bacillati</taxon>
        <taxon>Bacillota</taxon>
        <taxon>Clostridia</taxon>
        <taxon>Halanaerobiales</taxon>
        <taxon>Halanaerobiaceae</taxon>
        <taxon>Halanaerobium</taxon>
    </lineage>
</organism>
<dbReference type="Proteomes" id="UP000295064">
    <property type="component" value="Unassembled WGS sequence"/>
</dbReference>
<evidence type="ECO:0000313" key="2">
    <source>
        <dbReference type="Proteomes" id="UP000295064"/>
    </source>
</evidence>
<reference evidence="1 2" key="1">
    <citation type="submission" date="2019-03" db="EMBL/GenBank/DDBJ databases">
        <title>Subsurface microbial communities from deep shales in Ohio and West Virginia, USA.</title>
        <authorList>
            <person name="Wrighton K."/>
        </authorList>
    </citation>
    <scope>NUCLEOTIDE SEQUENCE [LARGE SCALE GENOMIC DNA]</scope>
    <source>
        <strain evidence="1 2">MA284_T2</strain>
    </source>
</reference>
<protein>
    <submittedName>
        <fullName evidence="1">Putative secreted protein</fullName>
    </submittedName>
</protein>
<proteinExistence type="predicted"/>
<dbReference type="EMBL" id="SNWX01000010">
    <property type="protein sequence ID" value="TDO90107.1"/>
    <property type="molecule type" value="Genomic_DNA"/>
</dbReference>
<accession>A0A4R6LV75</accession>
<evidence type="ECO:0000313" key="1">
    <source>
        <dbReference type="EMBL" id="TDO90107.1"/>
    </source>
</evidence>
<dbReference type="AlphaFoldDB" id="A0A4R6LV75"/>
<dbReference type="InterPro" id="IPR054648">
    <property type="entry name" value="TudS-rel"/>
</dbReference>
<sequence length="179" mass="20440">MERSKKIVLVAHCLLNSNSKVAGLVRKQEEIQKILSLLLEKKLGIIQLPCPELTLYGIKRWGHVKEQFDTPYYRRHCREIFQPYLDQIIDYLAVGYEIKALIGIDGSPSCGINKTCSACWQGEVADLKTDELMSLKMINEAGIFIEEIKEILQAKEIKIPLIAVDEENLTLVKEKIKQL</sequence>